<gene>
    <name evidence="1" type="ORF">N783_01415</name>
</gene>
<dbReference type="STRING" id="1385511.GCA_000425225_02561"/>
<dbReference type="RefSeq" id="WP_027446250.1">
    <property type="nucleotide sequence ID" value="NZ_AULJ01000032.1"/>
</dbReference>
<proteinExistence type="predicted"/>
<protein>
    <submittedName>
        <fullName evidence="1">Uncharacterized protein</fullName>
    </submittedName>
</protein>
<dbReference type="Proteomes" id="UP000030403">
    <property type="component" value="Unassembled WGS sequence"/>
</dbReference>
<name>A0A0A5GG29_9BACI</name>
<reference evidence="1 2" key="1">
    <citation type="submission" date="2013-08" db="EMBL/GenBank/DDBJ databases">
        <authorList>
            <person name="Huang J."/>
            <person name="Wang G."/>
        </authorList>
    </citation>
    <scope>NUCLEOTIDE SEQUENCE [LARGE SCALE GENOMIC DNA]</scope>
    <source>
        <strain evidence="1 2">BH030004</strain>
    </source>
</reference>
<evidence type="ECO:0000313" key="1">
    <source>
        <dbReference type="EMBL" id="KGX90178.1"/>
    </source>
</evidence>
<accession>A0A0A5GG29</accession>
<organism evidence="1 2">
    <name type="scientific">Pontibacillus marinus BH030004 = DSM 16465</name>
    <dbReference type="NCBI Taxonomy" id="1385511"/>
    <lineage>
        <taxon>Bacteria</taxon>
        <taxon>Bacillati</taxon>
        <taxon>Bacillota</taxon>
        <taxon>Bacilli</taxon>
        <taxon>Bacillales</taxon>
        <taxon>Bacillaceae</taxon>
        <taxon>Pontibacillus</taxon>
    </lineage>
</organism>
<comment type="caution">
    <text evidence="1">The sequence shown here is derived from an EMBL/GenBank/DDBJ whole genome shotgun (WGS) entry which is preliminary data.</text>
</comment>
<sequence length="159" mass="17577">MVNCQSISCNNRVPFCCQIIVPAHLDIVCTPPEITFDPNCLTTIIGTCEESIDVTDPCNSEQQIECNAELTTISAVGSIPYLVAIEVQNSCEQITYLCCQDTVCVNQVMNIKCPEEDQLCFINECEISIDADKEIMDSELCVDEQIVTIQGEFILPPCI</sequence>
<evidence type="ECO:0000313" key="2">
    <source>
        <dbReference type="Proteomes" id="UP000030403"/>
    </source>
</evidence>
<keyword evidence="2" id="KW-1185">Reference proteome</keyword>
<dbReference type="AlphaFoldDB" id="A0A0A5GG29"/>
<dbReference type="EMBL" id="AVPF01000009">
    <property type="protein sequence ID" value="KGX90178.1"/>
    <property type="molecule type" value="Genomic_DNA"/>
</dbReference>